<evidence type="ECO:0000313" key="3">
    <source>
        <dbReference type="EMBL" id="CCA27318.1"/>
    </source>
</evidence>
<evidence type="ECO:0000259" key="2">
    <source>
        <dbReference type="PROSITE" id="PS50206"/>
    </source>
</evidence>
<dbReference type="AlphaFoldDB" id="F0X0M6"/>
<dbReference type="InterPro" id="IPR036873">
    <property type="entry name" value="Rhodanese-like_dom_sf"/>
</dbReference>
<keyword evidence="1" id="KW-0677">Repeat</keyword>
<accession>F0X0M6</accession>
<reference evidence="3" key="2">
    <citation type="submission" date="2011-02" db="EMBL/GenBank/DDBJ databases">
        <authorList>
            <person name="MacLean D."/>
        </authorList>
    </citation>
    <scope>NUCLEOTIDE SEQUENCE</scope>
</reference>
<dbReference type="PANTHER" id="PTHR43855:SF1">
    <property type="entry name" value="THIOSULFATE SULFURTRANSFERASE"/>
    <property type="match status" value="1"/>
</dbReference>
<dbReference type="HOGENOM" id="CLU_031618_1_8_1"/>
<dbReference type="Gene3D" id="3.40.250.10">
    <property type="entry name" value="Rhodanese-like domain"/>
    <property type="match status" value="2"/>
</dbReference>
<dbReference type="SUPFAM" id="SSF52821">
    <property type="entry name" value="Rhodanese/Cell cycle control phosphatase"/>
    <property type="match status" value="2"/>
</dbReference>
<gene>
    <name evidence="3" type="primary">AlNc14C506G11971</name>
    <name evidence="3" type="ORF">ALNC14_134620</name>
</gene>
<dbReference type="SMART" id="SM00450">
    <property type="entry name" value="RHOD"/>
    <property type="match status" value="2"/>
</dbReference>
<feature type="domain" description="Rhodanese" evidence="2">
    <location>
        <begin position="176"/>
        <end position="294"/>
    </location>
</feature>
<dbReference type="InterPro" id="IPR001763">
    <property type="entry name" value="Rhodanese-like_dom"/>
</dbReference>
<evidence type="ECO:0000256" key="1">
    <source>
        <dbReference type="ARBA" id="ARBA00022737"/>
    </source>
</evidence>
<dbReference type="PROSITE" id="PS50206">
    <property type="entry name" value="RHODANESE_3"/>
    <property type="match status" value="2"/>
</dbReference>
<dbReference type="Pfam" id="PF00581">
    <property type="entry name" value="Rhodanese"/>
    <property type="match status" value="2"/>
</dbReference>
<reference evidence="3" key="1">
    <citation type="journal article" date="2011" name="PLoS Biol.">
        <title>Gene gain and loss during evolution of obligate parasitism in the white rust pathogen of Arabidopsis thaliana.</title>
        <authorList>
            <person name="Kemen E."/>
            <person name="Gardiner A."/>
            <person name="Schultz-Larsen T."/>
            <person name="Kemen A.C."/>
            <person name="Balmuth A.L."/>
            <person name="Robert-Seilaniantz A."/>
            <person name="Bailey K."/>
            <person name="Holub E."/>
            <person name="Studholme D.J."/>
            <person name="Maclean D."/>
            <person name="Jones J.D."/>
        </authorList>
    </citation>
    <scope>NUCLEOTIDE SEQUENCE</scope>
</reference>
<proteinExistence type="predicted"/>
<feature type="domain" description="Rhodanese" evidence="2">
    <location>
        <begin position="30"/>
        <end position="137"/>
    </location>
</feature>
<dbReference type="CDD" id="cd01449">
    <property type="entry name" value="TST_Repeat_2"/>
    <property type="match status" value="1"/>
</dbReference>
<organism evidence="3">
    <name type="scientific">Albugo laibachii Nc14</name>
    <dbReference type="NCBI Taxonomy" id="890382"/>
    <lineage>
        <taxon>Eukaryota</taxon>
        <taxon>Sar</taxon>
        <taxon>Stramenopiles</taxon>
        <taxon>Oomycota</taxon>
        <taxon>Peronosporomycetes</taxon>
        <taxon>Albuginales</taxon>
        <taxon>Albuginaceae</taxon>
        <taxon>Albugo</taxon>
    </lineage>
</organism>
<dbReference type="PANTHER" id="PTHR43855">
    <property type="entry name" value="THIOSULFATE SULFURTRANSFERASE"/>
    <property type="match status" value="1"/>
</dbReference>
<dbReference type="InterPro" id="IPR051126">
    <property type="entry name" value="Thiosulfate_sulfurtransferase"/>
</dbReference>
<protein>
    <submittedName>
        <fullName evidence="3">Uncharacterized protein AlNc14C506G11971</fullName>
    </submittedName>
</protein>
<dbReference type="EMBL" id="FR824542">
    <property type="protein sequence ID" value="CCA27318.1"/>
    <property type="molecule type" value="Genomic_DNA"/>
</dbReference>
<sequence length="294" mass="32772">MLARLSTLARKARSFSSLVSPSWVLSQQSASDSLIVLDCAHPTDYDRGHIPSSKLFSQASFGLKGSGGCVSERYLKDILQDIGYDSSKTLVLYDNFKNLLSSRAWWILSHYGIPREKIKVLDGGLKNWVASGNPVATNTAENKTAEVDATENKIARIQLNAGDKLIGIDEIQTLLNEKDGVFIDSRAEEEFSGQFLFGNARGGHIPGALHFEWIGGIDGENNDTFKSEEQLREQFPELWETQRNSDTPIVSYCQMGVRAANVAFMLEEVCGFKNVKVYEKSMQEYMNREGVLIE</sequence>
<name>F0X0M6_9STRA</name>